<proteinExistence type="predicted"/>
<name>A0A3A1QPV3_9BACI</name>
<dbReference type="PANTHER" id="PTHR33745">
    <property type="entry name" value="RSBT ANTAGONIST PROTEIN RSBS-RELATED"/>
    <property type="match status" value="1"/>
</dbReference>
<dbReference type="InterPro" id="IPR000014">
    <property type="entry name" value="PAS"/>
</dbReference>
<dbReference type="PROSITE" id="PS50112">
    <property type="entry name" value="PAS"/>
    <property type="match status" value="1"/>
</dbReference>
<dbReference type="Pfam" id="PF13426">
    <property type="entry name" value="PAS_9"/>
    <property type="match status" value="1"/>
</dbReference>
<dbReference type="SUPFAM" id="SSF55785">
    <property type="entry name" value="PYP-like sensor domain (PAS domain)"/>
    <property type="match status" value="1"/>
</dbReference>
<dbReference type="PANTHER" id="PTHR33745:SF3">
    <property type="entry name" value="RSBT CO-ANTAGONIST PROTEIN RSBRC"/>
    <property type="match status" value="1"/>
</dbReference>
<evidence type="ECO:0000259" key="3">
    <source>
        <dbReference type="PROSITE" id="PS50801"/>
    </source>
</evidence>
<dbReference type="OrthoDB" id="2842067at2"/>
<dbReference type="Gene3D" id="3.30.750.24">
    <property type="entry name" value="STAS domain"/>
    <property type="match status" value="1"/>
</dbReference>
<keyword evidence="1" id="KW-0597">Phosphoprotein</keyword>
<dbReference type="PROSITE" id="PS50801">
    <property type="entry name" value="STAS"/>
    <property type="match status" value="1"/>
</dbReference>
<dbReference type="RefSeq" id="WP_119549057.1">
    <property type="nucleotide sequence ID" value="NZ_QXIR01000036.1"/>
</dbReference>
<organism evidence="4 5">
    <name type="scientific">Bacillus salacetis</name>
    <dbReference type="NCBI Taxonomy" id="2315464"/>
    <lineage>
        <taxon>Bacteria</taxon>
        <taxon>Bacillati</taxon>
        <taxon>Bacillota</taxon>
        <taxon>Bacilli</taxon>
        <taxon>Bacillales</taxon>
        <taxon>Bacillaceae</taxon>
        <taxon>Bacillus</taxon>
    </lineage>
</organism>
<evidence type="ECO:0000256" key="1">
    <source>
        <dbReference type="ARBA" id="ARBA00022553"/>
    </source>
</evidence>
<evidence type="ECO:0000259" key="2">
    <source>
        <dbReference type="PROSITE" id="PS50112"/>
    </source>
</evidence>
<dbReference type="EMBL" id="QXIR01000036">
    <property type="protein sequence ID" value="RIW29118.1"/>
    <property type="molecule type" value="Genomic_DNA"/>
</dbReference>
<dbReference type="SUPFAM" id="SSF52091">
    <property type="entry name" value="SpoIIaa-like"/>
    <property type="match status" value="1"/>
</dbReference>
<dbReference type="Proteomes" id="UP000265801">
    <property type="component" value="Unassembled WGS sequence"/>
</dbReference>
<dbReference type="InterPro" id="IPR051932">
    <property type="entry name" value="Bact_StressResp_Reg"/>
</dbReference>
<gene>
    <name evidence="4" type="ORF">D3H55_19910</name>
</gene>
<comment type="caution">
    <text evidence="4">The sequence shown here is derived from an EMBL/GenBank/DDBJ whole genome shotgun (WGS) entry which is preliminary data.</text>
</comment>
<dbReference type="Gene3D" id="3.30.450.20">
    <property type="entry name" value="PAS domain"/>
    <property type="match status" value="1"/>
</dbReference>
<reference evidence="4 5" key="1">
    <citation type="submission" date="2018-09" db="EMBL/GenBank/DDBJ databases">
        <title>Bacillus saliacetes sp. nov., isolated from Thai shrimp paste (Ka-pi).</title>
        <authorList>
            <person name="Daroonpunt R."/>
            <person name="Tanasupawat S."/>
            <person name="Yiamsombut S."/>
        </authorList>
    </citation>
    <scope>NUCLEOTIDE SEQUENCE [LARGE SCALE GENOMIC DNA]</scope>
    <source>
        <strain evidence="4 5">SKP7-4</strain>
    </source>
</reference>
<dbReference type="CDD" id="cd07041">
    <property type="entry name" value="STAS_RsbR_RsbS_like"/>
    <property type="match status" value="1"/>
</dbReference>
<sequence>MNNSILPISEQSSNVMDFLKNAILILDTDYRIIYLNPACEQLLEVKKEKVLLMNAYDLFPDAPEDVRHIENTVKYGKPVKVRRMPYQFGKFNSYFNLETHVLEENGSIIGALAEFSDVTEFVQKEEKFKFNLEQMAANIILLPEGKGVLPLNQTIIDDLEIELITEKVLISVSKQKLSSLIVDLSSIIEANQQFFHSISGLLNALRLLGVSVAITGMRPAVAQEMVTSGVSLNKYDVQVIRSIRDAF</sequence>
<evidence type="ECO:0000313" key="5">
    <source>
        <dbReference type="Proteomes" id="UP000265801"/>
    </source>
</evidence>
<dbReference type="InterPro" id="IPR035965">
    <property type="entry name" value="PAS-like_dom_sf"/>
</dbReference>
<accession>A0A3A1QPV3</accession>
<keyword evidence="5" id="KW-1185">Reference proteome</keyword>
<dbReference type="Pfam" id="PF01740">
    <property type="entry name" value="STAS"/>
    <property type="match status" value="1"/>
</dbReference>
<feature type="domain" description="STAS" evidence="3">
    <location>
        <begin position="164"/>
        <end position="247"/>
    </location>
</feature>
<dbReference type="CDD" id="cd00130">
    <property type="entry name" value="PAS"/>
    <property type="match status" value="1"/>
</dbReference>
<evidence type="ECO:0000313" key="4">
    <source>
        <dbReference type="EMBL" id="RIW29118.1"/>
    </source>
</evidence>
<dbReference type="InterPro" id="IPR002645">
    <property type="entry name" value="STAS_dom"/>
</dbReference>
<protein>
    <submittedName>
        <fullName evidence="4">PAS domain-containing protein</fullName>
    </submittedName>
</protein>
<feature type="domain" description="PAS" evidence="2">
    <location>
        <begin position="8"/>
        <end position="51"/>
    </location>
</feature>
<dbReference type="InterPro" id="IPR036513">
    <property type="entry name" value="STAS_dom_sf"/>
</dbReference>
<dbReference type="AlphaFoldDB" id="A0A3A1QPV3"/>